<evidence type="ECO:0000256" key="4">
    <source>
        <dbReference type="ARBA" id="ARBA00023136"/>
    </source>
</evidence>
<dbReference type="Pfam" id="PF07690">
    <property type="entry name" value="MFS_1"/>
    <property type="match status" value="1"/>
</dbReference>
<dbReference type="KEGG" id="cyn:Cyan7425_3434"/>
<evidence type="ECO:0000256" key="1">
    <source>
        <dbReference type="ARBA" id="ARBA00004651"/>
    </source>
</evidence>
<dbReference type="OrthoDB" id="182417at2"/>
<protein>
    <submittedName>
        <fullName evidence="7">Major facilitator superfamily MFS_1</fullName>
    </submittedName>
</protein>
<keyword evidence="2 5" id="KW-0812">Transmembrane</keyword>
<feature type="transmembrane region" description="Helical" evidence="5">
    <location>
        <begin position="21"/>
        <end position="42"/>
    </location>
</feature>
<dbReference type="GO" id="GO:0022857">
    <property type="term" value="F:transmembrane transporter activity"/>
    <property type="evidence" value="ECO:0007669"/>
    <property type="project" value="InterPro"/>
</dbReference>
<evidence type="ECO:0000256" key="5">
    <source>
        <dbReference type="SAM" id="Phobius"/>
    </source>
</evidence>
<dbReference type="InterPro" id="IPR036259">
    <property type="entry name" value="MFS_trans_sf"/>
</dbReference>
<dbReference type="InterPro" id="IPR020846">
    <property type="entry name" value="MFS_dom"/>
</dbReference>
<keyword evidence="4 5" id="KW-0472">Membrane</keyword>
<accession>B8HQT7</accession>
<reference evidence="7" key="1">
    <citation type="submission" date="2009-01" db="EMBL/GenBank/DDBJ databases">
        <title>Complete sequence of chromosome Cyanothece sp. PCC 7425.</title>
        <authorList>
            <consortium name="US DOE Joint Genome Institute"/>
            <person name="Lucas S."/>
            <person name="Copeland A."/>
            <person name="Lapidus A."/>
            <person name="Glavina del Rio T."/>
            <person name="Dalin E."/>
            <person name="Tice H."/>
            <person name="Bruce D."/>
            <person name="Goodwin L."/>
            <person name="Pitluck S."/>
            <person name="Sims D."/>
            <person name="Meineke L."/>
            <person name="Brettin T."/>
            <person name="Detter J.C."/>
            <person name="Han C."/>
            <person name="Larimer F."/>
            <person name="Land M."/>
            <person name="Hauser L."/>
            <person name="Kyrpides N."/>
            <person name="Ovchinnikova G."/>
            <person name="Liberton M."/>
            <person name="Stoeckel J."/>
            <person name="Banerjee A."/>
            <person name="Singh A."/>
            <person name="Page L."/>
            <person name="Sato H."/>
            <person name="Zhao L."/>
            <person name="Sherman L."/>
            <person name="Pakrasi H."/>
            <person name="Richardson P."/>
        </authorList>
    </citation>
    <scope>NUCLEOTIDE SEQUENCE</scope>
    <source>
        <strain evidence="7">PCC 7425</strain>
    </source>
</reference>
<feature type="transmembrane region" description="Helical" evidence="5">
    <location>
        <begin position="298"/>
        <end position="316"/>
    </location>
</feature>
<dbReference type="PANTHER" id="PTHR11360">
    <property type="entry name" value="MONOCARBOXYLATE TRANSPORTER"/>
    <property type="match status" value="1"/>
</dbReference>
<feature type="transmembrane region" description="Helical" evidence="5">
    <location>
        <begin position="179"/>
        <end position="198"/>
    </location>
</feature>
<feature type="transmembrane region" description="Helical" evidence="5">
    <location>
        <begin position="322"/>
        <end position="347"/>
    </location>
</feature>
<keyword evidence="3 5" id="KW-1133">Transmembrane helix</keyword>
<dbReference type="InterPro" id="IPR011701">
    <property type="entry name" value="MFS"/>
</dbReference>
<dbReference type="EMBL" id="CP001344">
    <property type="protein sequence ID" value="ACL45758.1"/>
    <property type="molecule type" value="Genomic_DNA"/>
</dbReference>
<evidence type="ECO:0000313" key="7">
    <source>
        <dbReference type="EMBL" id="ACL45758.1"/>
    </source>
</evidence>
<sequence length="421" mass="45815">MGTTTQHERKIMVLGCPANQGRWFLIPLGMIILLCLGSVYSWSIFRTPLENELGISATESLLPYTFVLVFYAALMPITGFYIPRIGTRVTTAIGGIIVGLGYILSSFATQIGILVFTYGVIAGIGIGITYGVPMVVISRWFPDKKGLTVGLTIVGFGLSPLITAPLANQLISAYTVRPTLRILGIAFTAIILAIALTMKLPPKGWHPWQNVTVSPSISTPTYPRNLLKSRSFYGLWICYAIGTLVGLSAIGISSPVGEEIIKINPTVAASSVSLFALFNGVSRPLFGWLSDRFKPHYVAILSYVLILIACVLMVNAQTGQVVTYLVAFCLFWFCLGGWLAMAPTITLRFFNPDQYAQNYGIVFTAYGVGALIGTLVTGRIRDLFGTYNYVFYPMAFLAIIGIVLASLLLKREKSSVDPVLD</sequence>
<dbReference type="SUPFAM" id="SSF103473">
    <property type="entry name" value="MFS general substrate transporter"/>
    <property type="match status" value="1"/>
</dbReference>
<evidence type="ECO:0000256" key="2">
    <source>
        <dbReference type="ARBA" id="ARBA00022692"/>
    </source>
</evidence>
<feature type="transmembrane region" description="Helical" evidence="5">
    <location>
        <begin position="115"/>
        <end position="137"/>
    </location>
</feature>
<dbReference type="CDD" id="cd17353">
    <property type="entry name" value="MFS_OFA_like"/>
    <property type="match status" value="1"/>
</dbReference>
<dbReference type="STRING" id="395961.Cyan7425_3434"/>
<dbReference type="eggNOG" id="COG2223">
    <property type="taxonomic scope" value="Bacteria"/>
</dbReference>
<dbReference type="HOGENOM" id="CLU_001265_59_7_3"/>
<gene>
    <name evidence="7" type="ordered locus">Cyan7425_3434</name>
</gene>
<feature type="transmembrane region" description="Helical" evidence="5">
    <location>
        <begin position="149"/>
        <end position="167"/>
    </location>
</feature>
<name>B8HQT7_CYAP4</name>
<dbReference type="GO" id="GO:0005886">
    <property type="term" value="C:plasma membrane"/>
    <property type="evidence" value="ECO:0007669"/>
    <property type="project" value="UniProtKB-SubCell"/>
</dbReference>
<dbReference type="PANTHER" id="PTHR11360:SF304">
    <property type="entry name" value="MFS DOMAIN-CONTAINING PROTEIN"/>
    <property type="match status" value="1"/>
</dbReference>
<evidence type="ECO:0000256" key="3">
    <source>
        <dbReference type="ARBA" id="ARBA00022989"/>
    </source>
</evidence>
<feature type="transmembrane region" description="Helical" evidence="5">
    <location>
        <begin position="62"/>
        <end position="82"/>
    </location>
</feature>
<comment type="subcellular location">
    <subcellularLocation>
        <location evidence="1">Cell membrane</location>
        <topology evidence="1">Multi-pass membrane protein</topology>
    </subcellularLocation>
</comment>
<feature type="transmembrane region" description="Helical" evidence="5">
    <location>
        <begin position="359"/>
        <end position="377"/>
    </location>
</feature>
<dbReference type="AlphaFoldDB" id="B8HQT7"/>
<dbReference type="Gene3D" id="1.20.1250.20">
    <property type="entry name" value="MFS general substrate transporter like domains"/>
    <property type="match status" value="2"/>
</dbReference>
<evidence type="ECO:0000259" key="6">
    <source>
        <dbReference type="PROSITE" id="PS50850"/>
    </source>
</evidence>
<dbReference type="InterPro" id="IPR050327">
    <property type="entry name" value="Proton-linked_MCT"/>
</dbReference>
<organism evidence="7">
    <name type="scientific">Cyanothece sp. (strain PCC 7425 / ATCC 29141)</name>
    <dbReference type="NCBI Taxonomy" id="395961"/>
    <lineage>
        <taxon>Bacteria</taxon>
        <taxon>Bacillati</taxon>
        <taxon>Cyanobacteriota</taxon>
        <taxon>Cyanophyceae</taxon>
        <taxon>Gomontiellales</taxon>
        <taxon>Cyanothecaceae</taxon>
        <taxon>Cyanothece</taxon>
    </lineage>
</organism>
<proteinExistence type="predicted"/>
<feature type="transmembrane region" description="Helical" evidence="5">
    <location>
        <begin position="389"/>
        <end position="409"/>
    </location>
</feature>
<feature type="transmembrane region" description="Helical" evidence="5">
    <location>
        <begin position="89"/>
        <end position="109"/>
    </location>
</feature>
<feature type="domain" description="Major facilitator superfamily (MFS) profile" evidence="6">
    <location>
        <begin position="22"/>
        <end position="413"/>
    </location>
</feature>
<feature type="transmembrane region" description="Helical" evidence="5">
    <location>
        <begin position="232"/>
        <end position="254"/>
    </location>
</feature>
<dbReference type="PROSITE" id="PS50850">
    <property type="entry name" value="MFS"/>
    <property type="match status" value="1"/>
</dbReference>